<accession>A0AAD9IPR1</accession>
<name>A0AAD9IPR1_9ANNE</name>
<dbReference type="Proteomes" id="UP001208570">
    <property type="component" value="Unassembled WGS sequence"/>
</dbReference>
<reference evidence="2" key="1">
    <citation type="journal article" date="2023" name="Mol. Biol. Evol.">
        <title>Third-Generation Sequencing Reveals the Adaptive Role of the Epigenome in Three Deep-Sea Polychaetes.</title>
        <authorList>
            <person name="Perez M."/>
            <person name="Aroh O."/>
            <person name="Sun Y."/>
            <person name="Lan Y."/>
            <person name="Juniper S.K."/>
            <person name="Young C.R."/>
            <person name="Angers B."/>
            <person name="Qian P.Y."/>
        </authorList>
    </citation>
    <scope>NUCLEOTIDE SEQUENCE</scope>
    <source>
        <strain evidence="2">P08H-3</strain>
    </source>
</reference>
<organism evidence="2 3">
    <name type="scientific">Paralvinella palmiformis</name>
    <dbReference type="NCBI Taxonomy" id="53620"/>
    <lineage>
        <taxon>Eukaryota</taxon>
        <taxon>Metazoa</taxon>
        <taxon>Spiralia</taxon>
        <taxon>Lophotrochozoa</taxon>
        <taxon>Annelida</taxon>
        <taxon>Polychaeta</taxon>
        <taxon>Sedentaria</taxon>
        <taxon>Canalipalpata</taxon>
        <taxon>Terebellida</taxon>
        <taxon>Terebelliformia</taxon>
        <taxon>Alvinellidae</taxon>
        <taxon>Paralvinella</taxon>
    </lineage>
</organism>
<feature type="compositionally biased region" description="Polar residues" evidence="1">
    <location>
        <begin position="1"/>
        <end position="12"/>
    </location>
</feature>
<evidence type="ECO:0000256" key="1">
    <source>
        <dbReference type="SAM" id="MobiDB-lite"/>
    </source>
</evidence>
<proteinExistence type="predicted"/>
<evidence type="ECO:0000313" key="2">
    <source>
        <dbReference type="EMBL" id="KAK2138347.1"/>
    </source>
</evidence>
<comment type="caution">
    <text evidence="2">The sequence shown here is derived from an EMBL/GenBank/DDBJ whole genome shotgun (WGS) entry which is preliminary data.</text>
</comment>
<feature type="compositionally biased region" description="Basic and acidic residues" evidence="1">
    <location>
        <begin position="13"/>
        <end position="35"/>
    </location>
</feature>
<sequence length="101" mass="11656">MRCSKSNSQEIDTNAKGKKDKKSQTTKELNERHNKFDKRLGAVEMTMSKLENTTSKTTQLNTMTPAPDDLKNLIDARIEEGINDYREREARKTNMIIRNIP</sequence>
<gene>
    <name evidence="2" type="ORF">LSH36_3248g00000</name>
</gene>
<keyword evidence="3" id="KW-1185">Reference proteome</keyword>
<dbReference type="AlphaFoldDB" id="A0AAD9IPR1"/>
<dbReference type="EMBL" id="JAODUP010003237">
    <property type="protein sequence ID" value="KAK2138347.1"/>
    <property type="molecule type" value="Genomic_DNA"/>
</dbReference>
<feature type="region of interest" description="Disordered" evidence="1">
    <location>
        <begin position="1"/>
        <end position="35"/>
    </location>
</feature>
<protein>
    <submittedName>
        <fullName evidence="2">Uncharacterized protein</fullName>
    </submittedName>
</protein>
<evidence type="ECO:0000313" key="3">
    <source>
        <dbReference type="Proteomes" id="UP001208570"/>
    </source>
</evidence>